<feature type="region of interest" description="Disordered" evidence="1">
    <location>
        <begin position="36"/>
        <end position="55"/>
    </location>
</feature>
<gene>
    <name evidence="3" type="ORF">RQX22_18505</name>
</gene>
<evidence type="ECO:0000313" key="4">
    <source>
        <dbReference type="Proteomes" id="UP001259572"/>
    </source>
</evidence>
<protein>
    <recommendedName>
        <fullName evidence="5">Flap endonuclease-1-like 5' DNA nuclease</fullName>
    </recommendedName>
</protein>
<evidence type="ECO:0000313" key="3">
    <source>
        <dbReference type="EMBL" id="MDT9600950.1"/>
    </source>
</evidence>
<evidence type="ECO:0000256" key="2">
    <source>
        <dbReference type="SAM" id="Phobius"/>
    </source>
</evidence>
<dbReference type="RefSeq" id="WP_315728556.1">
    <property type="nucleotide sequence ID" value="NZ_JAVUPU010000014.1"/>
</dbReference>
<feature type="transmembrane region" description="Helical" evidence="2">
    <location>
        <begin position="12"/>
        <end position="30"/>
    </location>
</feature>
<keyword evidence="2" id="KW-0472">Membrane</keyword>
<dbReference type="Proteomes" id="UP001259572">
    <property type="component" value="Unassembled WGS sequence"/>
</dbReference>
<evidence type="ECO:0008006" key="5">
    <source>
        <dbReference type="Google" id="ProtNLM"/>
    </source>
</evidence>
<name>A0ABU3QC17_9SPHN</name>
<accession>A0ABU3QC17</accession>
<proteinExistence type="predicted"/>
<keyword evidence="2" id="KW-1133">Transmembrane helix</keyword>
<keyword evidence="2" id="KW-0812">Transmembrane</keyword>
<dbReference type="Gene3D" id="1.10.150.20">
    <property type="entry name" value="5' to 3' exonuclease, C-terminal subdomain"/>
    <property type="match status" value="1"/>
</dbReference>
<dbReference type="EMBL" id="JAVUPU010000014">
    <property type="protein sequence ID" value="MDT9600950.1"/>
    <property type="molecule type" value="Genomic_DNA"/>
</dbReference>
<evidence type="ECO:0000256" key="1">
    <source>
        <dbReference type="SAM" id="MobiDB-lite"/>
    </source>
</evidence>
<keyword evidence="4" id="KW-1185">Reference proteome</keyword>
<reference evidence="3 4" key="1">
    <citation type="submission" date="2023-05" db="EMBL/GenBank/DDBJ databases">
        <authorList>
            <person name="Guo Y."/>
        </authorList>
    </citation>
    <scope>NUCLEOTIDE SEQUENCE [LARGE SCALE GENOMIC DNA]</scope>
    <source>
        <strain evidence="3 4">GR2756</strain>
    </source>
</reference>
<sequence length="173" mass="18174">MSTVAQDYLVPILIALLVGLVVGWWIFRMARKDAAPAQKRDSVAKPPAPAAPNPLAAHEGRAITDQAAAATADVAGEILGVDAHPDIPGPSGPPDNLQALKGVGPKMASQLNALGITRFDQLAGLGANEIAMIDEKLGAFRGRLSRDRVTEQASYLARNDRDGFEAKFGKLGN</sequence>
<organism evidence="3 4">
    <name type="scientific">Sphingosinicella rhizophila</name>
    <dbReference type="NCBI Taxonomy" id="3050082"/>
    <lineage>
        <taxon>Bacteria</taxon>
        <taxon>Pseudomonadati</taxon>
        <taxon>Pseudomonadota</taxon>
        <taxon>Alphaproteobacteria</taxon>
        <taxon>Sphingomonadales</taxon>
        <taxon>Sphingosinicellaceae</taxon>
        <taxon>Sphingosinicella</taxon>
    </lineage>
</organism>
<comment type="caution">
    <text evidence="3">The sequence shown here is derived from an EMBL/GenBank/DDBJ whole genome shotgun (WGS) entry which is preliminary data.</text>
</comment>